<dbReference type="InterPro" id="IPR056884">
    <property type="entry name" value="NPHP3-like_N"/>
</dbReference>
<evidence type="ECO:0000313" key="4">
    <source>
        <dbReference type="EMBL" id="ODM14818.1"/>
    </source>
</evidence>
<comment type="caution">
    <text evidence="4">The sequence shown here is derived from an EMBL/GenBank/DDBJ whole genome shotgun (WGS) entry which is preliminary data.</text>
</comment>
<dbReference type="Gene3D" id="1.25.40.20">
    <property type="entry name" value="Ankyrin repeat-containing domain"/>
    <property type="match status" value="2"/>
</dbReference>
<dbReference type="STRING" id="573508.A0A1E3B1M7"/>
<dbReference type="PANTHER" id="PTHR10039:SF16">
    <property type="entry name" value="GPI INOSITOL-DEACYLASE"/>
    <property type="match status" value="1"/>
</dbReference>
<dbReference type="SMART" id="SM00248">
    <property type="entry name" value="ANK"/>
    <property type="match status" value="9"/>
</dbReference>
<dbReference type="SUPFAM" id="SSF48403">
    <property type="entry name" value="Ankyrin repeat"/>
    <property type="match status" value="1"/>
</dbReference>
<gene>
    <name evidence="4" type="ORF">SI65_09812</name>
</gene>
<dbReference type="AlphaFoldDB" id="A0A1E3B1M7"/>
<accession>A0A1E3B1M7</accession>
<dbReference type="PANTHER" id="PTHR10039">
    <property type="entry name" value="AMELOGENIN"/>
    <property type="match status" value="1"/>
</dbReference>
<evidence type="ECO:0000259" key="3">
    <source>
        <dbReference type="Pfam" id="PF24883"/>
    </source>
</evidence>
<feature type="domain" description="Nephrocystin 3-like N-terminal" evidence="3">
    <location>
        <begin position="16"/>
        <end position="139"/>
    </location>
</feature>
<dbReference type="PROSITE" id="PS50088">
    <property type="entry name" value="ANK_REPEAT"/>
    <property type="match status" value="1"/>
</dbReference>
<dbReference type="Proteomes" id="UP000094569">
    <property type="component" value="Unassembled WGS sequence"/>
</dbReference>
<dbReference type="InterPro" id="IPR036770">
    <property type="entry name" value="Ankyrin_rpt-contain_sf"/>
</dbReference>
<evidence type="ECO:0000256" key="2">
    <source>
        <dbReference type="PROSITE-ProRule" id="PRU00023"/>
    </source>
</evidence>
<keyword evidence="2" id="KW-0040">ANK repeat</keyword>
<dbReference type="VEuPathDB" id="FungiDB:SI65_09812"/>
<keyword evidence="1" id="KW-0677">Repeat</keyword>
<proteinExistence type="predicted"/>
<evidence type="ECO:0000313" key="5">
    <source>
        <dbReference type="Proteomes" id="UP000094569"/>
    </source>
</evidence>
<keyword evidence="5" id="KW-1185">Reference proteome</keyword>
<evidence type="ECO:0000256" key="1">
    <source>
        <dbReference type="ARBA" id="ARBA00022737"/>
    </source>
</evidence>
<sequence length="935" mass="102289">MEVSKIRSGQHDSVAAPLAYFYCARSTFEPSRSNPDEVMRSIVRQLAFDWGSERKVHEIVVTEYERREAEAELNGSDIPRLSVTECVALILDLTNSNPATVVIDALDEVQEYQRHELVQALDEIAKKSASAVKVLMTCRDQVVRFTPDGPKMRIQSSECQDDMNNFVRHHVSEAIKSRRLLGGDVTETLREDLIRTSVHGAKEMFLWVVLQINSLCQMRLEVDVRAAMAKSPSKSLEDFYATAFEKITEGGPGAYTTAMQVFSWLLCPQEPLSPTAFMTVLTMADPDNPKEPPPTLSEILDVCFNLVTFDPELNVRFAHVSVREFLERNDAFSPTGNHRLVAMGCLNICAQHAPSDIGAPLNVQESPYHYAVLYFAEHIRLANLADSNDGLFQALKEFVFCDGEPSLASSTGLMKSDKYAACFGGRNGAVQNENNPPLAVSSSSENDESVARILLAHHQMLDAPDQEIKQAFTKAAASGQQEVLRRFLDSDIDMTPYLHEALKEATSHRHLAMVDMLMTLIMDIPLMAKAPIEDRNAHIGHILVGGCIGGHKDIVSLGLSMVNQDLVAAEMAAQRPPQRALGICHWRNSSLTTTNTILLAGDYTKDLSEAALKRQYNLVEFLVSSPAWRVSITATIEPHSFMRACEVGDASIVRLLLRKVTRDSSYPVLLSEALSVACINGHVQLVVLDPQEVANQEETLAFLLNSSANVNGLGGHDAHPIYLAAAFCPPALVQKFIEKRAAVNLAVADDKKPIYAAARREIDGLAVIELLLVQSSLKTRTAKNSSLAQLSSSSKRDLIQGPGAVVKLLLEQFPHARAAAAYKGNLNIVQQLLSAGADPNLLGGRYDTALRAAVAGGNAEIVDVLIHFAADIYLPSTTDGADPTKGRGDRRPTLVIACRVGKISIIDRLFSAGADVNAHSPRKAEEETSRVRGDF</sequence>
<dbReference type="Pfam" id="PF12796">
    <property type="entry name" value="Ank_2"/>
    <property type="match status" value="1"/>
</dbReference>
<organism evidence="4 5">
    <name type="scientific">Aspergillus cristatus</name>
    <name type="common">Chinese Fuzhuan brick tea-fermentation fungus</name>
    <name type="synonym">Eurotium cristatum</name>
    <dbReference type="NCBI Taxonomy" id="573508"/>
    <lineage>
        <taxon>Eukaryota</taxon>
        <taxon>Fungi</taxon>
        <taxon>Dikarya</taxon>
        <taxon>Ascomycota</taxon>
        <taxon>Pezizomycotina</taxon>
        <taxon>Eurotiomycetes</taxon>
        <taxon>Eurotiomycetidae</taxon>
        <taxon>Eurotiales</taxon>
        <taxon>Aspergillaceae</taxon>
        <taxon>Aspergillus</taxon>
        <taxon>Aspergillus subgen. Aspergillus</taxon>
    </lineage>
</organism>
<dbReference type="OrthoDB" id="7464126at2759"/>
<dbReference type="EMBL" id="JXNT01000021">
    <property type="protein sequence ID" value="ODM14818.1"/>
    <property type="molecule type" value="Genomic_DNA"/>
</dbReference>
<dbReference type="Pfam" id="PF24883">
    <property type="entry name" value="NPHP3_N"/>
    <property type="match status" value="1"/>
</dbReference>
<feature type="repeat" description="ANK" evidence="2">
    <location>
        <begin position="889"/>
        <end position="921"/>
    </location>
</feature>
<dbReference type="InterPro" id="IPR002110">
    <property type="entry name" value="Ankyrin_rpt"/>
</dbReference>
<protein>
    <recommendedName>
        <fullName evidence="3">Nephrocystin 3-like N-terminal domain-containing protein</fullName>
    </recommendedName>
</protein>
<name>A0A1E3B1M7_ASPCR</name>
<reference evidence="4 5" key="1">
    <citation type="journal article" date="2016" name="BMC Genomics">
        <title>Comparative genomic and transcriptomic analyses of the Fuzhuan brick tea-fermentation fungus Aspergillus cristatus.</title>
        <authorList>
            <person name="Ge Y."/>
            <person name="Wang Y."/>
            <person name="Liu Y."/>
            <person name="Tan Y."/>
            <person name="Ren X."/>
            <person name="Zhang X."/>
            <person name="Hyde K.D."/>
            <person name="Liu Y."/>
            <person name="Liu Z."/>
        </authorList>
    </citation>
    <scope>NUCLEOTIDE SEQUENCE [LARGE SCALE GENOMIC DNA]</scope>
    <source>
        <strain evidence="4 5">GZAAS20.1005</strain>
    </source>
</reference>